<dbReference type="InterPro" id="IPR048365">
    <property type="entry name" value="TNP-like_RNaseH_N"/>
</dbReference>
<evidence type="ECO:0000259" key="1">
    <source>
        <dbReference type="Pfam" id="PF12017"/>
    </source>
</evidence>
<dbReference type="Pfam" id="PF12017">
    <property type="entry name" value="Tnp_P_element"/>
    <property type="match status" value="1"/>
</dbReference>
<dbReference type="AlphaFoldDB" id="A0A8K0CR18"/>
<dbReference type="EMBL" id="VTPC01040706">
    <property type="protein sequence ID" value="KAF2891019.1"/>
    <property type="molecule type" value="Genomic_DNA"/>
</dbReference>
<accession>A0A8K0CR18</accession>
<keyword evidence="4" id="KW-1185">Reference proteome</keyword>
<name>A0A8K0CR18_IGNLU</name>
<dbReference type="Proteomes" id="UP000801492">
    <property type="component" value="Unassembled WGS sequence"/>
</dbReference>
<feature type="non-terminal residue" evidence="3">
    <location>
        <position position="1"/>
    </location>
</feature>
<evidence type="ECO:0000313" key="3">
    <source>
        <dbReference type="EMBL" id="KAF2891019.1"/>
    </source>
</evidence>
<gene>
    <name evidence="3" type="ORF">ILUMI_15154</name>
</gene>
<protein>
    <submittedName>
        <fullName evidence="3">Uncharacterized protein</fullName>
    </submittedName>
</protein>
<dbReference type="Pfam" id="PF21787">
    <property type="entry name" value="TNP-like_RNaseH_N"/>
    <property type="match status" value="1"/>
</dbReference>
<dbReference type="OrthoDB" id="10070386at2759"/>
<evidence type="ECO:0000313" key="4">
    <source>
        <dbReference type="Proteomes" id="UP000801492"/>
    </source>
</evidence>
<dbReference type="InterPro" id="IPR021896">
    <property type="entry name" value="THAP9-like_HTH"/>
</dbReference>
<comment type="caution">
    <text evidence="3">The sequence shown here is derived from an EMBL/GenBank/DDBJ whole genome shotgun (WGS) entry which is preliminary data.</text>
</comment>
<organism evidence="3 4">
    <name type="scientific">Ignelater luminosus</name>
    <name type="common">Cucubano</name>
    <name type="synonym">Pyrophorus luminosus</name>
    <dbReference type="NCBI Taxonomy" id="2038154"/>
    <lineage>
        <taxon>Eukaryota</taxon>
        <taxon>Metazoa</taxon>
        <taxon>Ecdysozoa</taxon>
        <taxon>Arthropoda</taxon>
        <taxon>Hexapoda</taxon>
        <taxon>Insecta</taxon>
        <taxon>Pterygota</taxon>
        <taxon>Neoptera</taxon>
        <taxon>Endopterygota</taxon>
        <taxon>Coleoptera</taxon>
        <taxon>Polyphaga</taxon>
        <taxon>Elateriformia</taxon>
        <taxon>Elateroidea</taxon>
        <taxon>Elateridae</taxon>
        <taxon>Agrypninae</taxon>
        <taxon>Pyrophorini</taxon>
        <taxon>Ignelater</taxon>
    </lineage>
</organism>
<sequence length="117" mass="13608">NYKCYLSKPYDYVRRSFTGLLPHPSTIRDWYQVIDGSPGFTKEAFNALKERVSNELTIVNLVIDEMAIRDHIHWDGKKFHGYFDIGAGSSNCDDGRHAKSCCLHELEMKYPTRLFFN</sequence>
<proteinExistence type="predicted"/>
<reference evidence="3" key="1">
    <citation type="submission" date="2019-08" db="EMBL/GenBank/DDBJ databases">
        <title>The genome of the North American firefly Photinus pyralis.</title>
        <authorList>
            <consortium name="Photinus pyralis genome working group"/>
            <person name="Fallon T.R."/>
            <person name="Sander Lower S.E."/>
            <person name="Weng J.-K."/>
        </authorList>
    </citation>
    <scope>NUCLEOTIDE SEQUENCE</scope>
    <source>
        <strain evidence="3">TRF0915ILg1</strain>
        <tissue evidence="3">Whole body</tissue>
    </source>
</reference>
<feature type="domain" description="THAP9-like helix-turn-helix" evidence="1">
    <location>
        <begin position="4"/>
        <end position="30"/>
    </location>
</feature>
<evidence type="ECO:0000259" key="2">
    <source>
        <dbReference type="Pfam" id="PF21787"/>
    </source>
</evidence>
<feature type="domain" description="Transposable element P transposase-like RNase H" evidence="2">
    <location>
        <begin position="37"/>
        <end position="100"/>
    </location>
</feature>